<name>A0A4R9JE78_9LEPT</name>
<dbReference type="Pfam" id="PF08239">
    <property type="entry name" value="SH3_3"/>
    <property type="match status" value="1"/>
</dbReference>
<dbReference type="RefSeq" id="WP_135613754.1">
    <property type="nucleotide sequence ID" value="NZ_RQFY01000001.1"/>
</dbReference>
<accession>A0A4R9JE78</accession>
<dbReference type="EMBL" id="RQFY01000001">
    <property type="protein sequence ID" value="TGL36815.1"/>
    <property type="molecule type" value="Genomic_DNA"/>
</dbReference>
<dbReference type="Proteomes" id="UP000297871">
    <property type="component" value="Unassembled WGS sequence"/>
</dbReference>
<dbReference type="OrthoDB" id="320107at2"/>
<dbReference type="Gene3D" id="2.30.30.40">
    <property type="entry name" value="SH3 Domains"/>
    <property type="match status" value="1"/>
</dbReference>
<comment type="caution">
    <text evidence="2">The sequence shown here is derived from an EMBL/GenBank/DDBJ whole genome shotgun (WGS) entry which is preliminary data.</text>
</comment>
<organism evidence="2 3">
    <name type="scientific">Leptospira koniambonensis</name>
    <dbReference type="NCBI Taxonomy" id="2484950"/>
    <lineage>
        <taxon>Bacteria</taxon>
        <taxon>Pseudomonadati</taxon>
        <taxon>Spirochaetota</taxon>
        <taxon>Spirochaetia</taxon>
        <taxon>Leptospirales</taxon>
        <taxon>Leptospiraceae</taxon>
        <taxon>Leptospira</taxon>
    </lineage>
</organism>
<sequence>MKFWFILIVTFFIACAPDKNTSNFLYVNSLNGIILREKPSADSEKLKVINYSTPVLILEESPTEMKISGKSGKWVRVKYSPIQYPDVQSDNTEFTGWIFSAFLTNATNIQLALVNKYETENGCYKVNRKNFPKDFKSGMIGSCTGEECSGSDNGCMDIKLYPDHGVGLHESDWISRYGSWQIEGNRIKISTGHETTDQDSRNVCEQRCREENLSRSKLEECEEGCWLRKRSYEISISENGEVYVTGDYIGSADMGCMRPLPWLQGESKQFGISIR</sequence>
<proteinExistence type="predicted"/>
<dbReference type="PROSITE" id="PS51257">
    <property type="entry name" value="PROKAR_LIPOPROTEIN"/>
    <property type="match status" value="1"/>
</dbReference>
<keyword evidence="3" id="KW-1185">Reference proteome</keyword>
<protein>
    <submittedName>
        <fullName evidence="2">SH3 domain-containing protein</fullName>
    </submittedName>
</protein>
<evidence type="ECO:0000259" key="1">
    <source>
        <dbReference type="PROSITE" id="PS51781"/>
    </source>
</evidence>
<reference evidence="2" key="1">
    <citation type="journal article" date="2019" name="PLoS Negl. Trop. Dis.">
        <title>Revisiting the worldwide diversity of Leptospira species in the environment.</title>
        <authorList>
            <person name="Vincent A.T."/>
            <person name="Schiettekatte O."/>
            <person name="Bourhy P."/>
            <person name="Veyrier F.J."/>
            <person name="Picardeau M."/>
        </authorList>
    </citation>
    <scope>NUCLEOTIDE SEQUENCE [LARGE SCALE GENOMIC DNA]</scope>
    <source>
        <strain evidence="2">201800265</strain>
    </source>
</reference>
<dbReference type="InterPro" id="IPR003646">
    <property type="entry name" value="SH3-like_bac-type"/>
</dbReference>
<evidence type="ECO:0000313" key="2">
    <source>
        <dbReference type="EMBL" id="TGL36815.1"/>
    </source>
</evidence>
<dbReference type="AlphaFoldDB" id="A0A4R9JE78"/>
<gene>
    <name evidence="2" type="ORF">EHQ52_02760</name>
</gene>
<dbReference type="PROSITE" id="PS51781">
    <property type="entry name" value="SH3B"/>
    <property type="match status" value="1"/>
</dbReference>
<feature type="domain" description="SH3b" evidence="1">
    <location>
        <begin position="22"/>
        <end position="107"/>
    </location>
</feature>
<evidence type="ECO:0000313" key="3">
    <source>
        <dbReference type="Proteomes" id="UP000297871"/>
    </source>
</evidence>